<comment type="caution">
    <text evidence="1">The sequence shown here is derived from an EMBL/GenBank/DDBJ whole genome shotgun (WGS) entry which is preliminary data.</text>
</comment>
<organism evidence="1 2">
    <name type="scientific">Pistacia atlantica</name>
    <dbReference type="NCBI Taxonomy" id="434234"/>
    <lineage>
        <taxon>Eukaryota</taxon>
        <taxon>Viridiplantae</taxon>
        <taxon>Streptophyta</taxon>
        <taxon>Embryophyta</taxon>
        <taxon>Tracheophyta</taxon>
        <taxon>Spermatophyta</taxon>
        <taxon>Magnoliopsida</taxon>
        <taxon>eudicotyledons</taxon>
        <taxon>Gunneridae</taxon>
        <taxon>Pentapetalae</taxon>
        <taxon>rosids</taxon>
        <taxon>malvids</taxon>
        <taxon>Sapindales</taxon>
        <taxon>Anacardiaceae</taxon>
        <taxon>Pistacia</taxon>
    </lineage>
</organism>
<accession>A0ACC1AHY7</accession>
<sequence>MKQFVTYTRYEGCLNSRRTSGGRHLSIKSMENSDNNNGNGVATKDRRPDALGNLKVLPDELICYILENLAPRDVGRLTCVSSVMYIFCNEEPLWTGLCVRKANGLLQYKGSWKKTTLQL</sequence>
<dbReference type="Proteomes" id="UP001164250">
    <property type="component" value="Chromosome 10"/>
</dbReference>
<dbReference type="EMBL" id="CM047906">
    <property type="protein sequence ID" value="KAJ0085666.1"/>
    <property type="molecule type" value="Genomic_DNA"/>
</dbReference>
<protein>
    <submittedName>
        <fullName evidence="1">Uncharacterized protein</fullName>
    </submittedName>
</protein>
<keyword evidence="2" id="KW-1185">Reference proteome</keyword>
<name>A0ACC1AHY7_9ROSI</name>
<proteinExistence type="predicted"/>
<gene>
    <name evidence="1" type="ORF">Patl1_08559</name>
</gene>
<reference evidence="2" key="1">
    <citation type="journal article" date="2023" name="G3 (Bethesda)">
        <title>Genome assembly and association tests identify interacting loci associated with vigor, precocity, and sex in interspecific pistachio rootstocks.</title>
        <authorList>
            <person name="Palmer W."/>
            <person name="Jacygrad E."/>
            <person name="Sagayaradj S."/>
            <person name="Cavanaugh K."/>
            <person name="Han R."/>
            <person name="Bertier L."/>
            <person name="Beede B."/>
            <person name="Kafkas S."/>
            <person name="Golino D."/>
            <person name="Preece J."/>
            <person name="Michelmore R."/>
        </authorList>
    </citation>
    <scope>NUCLEOTIDE SEQUENCE [LARGE SCALE GENOMIC DNA]</scope>
</reference>
<evidence type="ECO:0000313" key="1">
    <source>
        <dbReference type="EMBL" id="KAJ0085666.1"/>
    </source>
</evidence>
<evidence type="ECO:0000313" key="2">
    <source>
        <dbReference type="Proteomes" id="UP001164250"/>
    </source>
</evidence>